<evidence type="ECO:0000313" key="4">
    <source>
        <dbReference type="EMBL" id="MBT0773236.1"/>
    </source>
</evidence>
<gene>
    <name evidence="4" type="ORF">KIH74_30105</name>
</gene>
<feature type="region of interest" description="Disordered" evidence="2">
    <location>
        <begin position="28"/>
        <end position="79"/>
    </location>
</feature>
<organism evidence="4 5">
    <name type="scientific">Kineosporia corallincola</name>
    <dbReference type="NCBI Taxonomy" id="2835133"/>
    <lineage>
        <taxon>Bacteria</taxon>
        <taxon>Bacillati</taxon>
        <taxon>Actinomycetota</taxon>
        <taxon>Actinomycetes</taxon>
        <taxon>Kineosporiales</taxon>
        <taxon>Kineosporiaceae</taxon>
        <taxon>Kineosporia</taxon>
    </lineage>
</organism>
<dbReference type="Pfam" id="PF00437">
    <property type="entry name" value="T2SSE"/>
    <property type="match status" value="1"/>
</dbReference>
<evidence type="ECO:0000256" key="2">
    <source>
        <dbReference type="SAM" id="MobiDB-lite"/>
    </source>
</evidence>
<feature type="region of interest" description="Disordered" evidence="2">
    <location>
        <begin position="1"/>
        <end position="20"/>
    </location>
</feature>
<protein>
    <submittedName>
        <fullName evidence="4">CpaF family protein</fullName>
    </submittedName>
</protein>
<dbReference type="InterPro" id="IPR050921">
    <property type="entry name" value="T4SS_GSP_E_ATPase"/>
</dbReference>
<dbReference type="Gene3D" id="3.30.450.380">
    <property type="match status" value="1"/>
</dbReference>
<name>A0ABS5TQ57_9ACTN</name>
<dbReference type="RefSeq" id="WP_214159776.1">
    <property type="nucleotide sequence ID" value="NZ_JAHBAY010000016.1"/>
</dbReference>
<evidence type="ECO:0000313" key="5">
    <source>
        <dbReference type="Proteomes" id="UP001197247"/>
    </source>
</evidence>
<keyword evidence="5" id="KW-1185">Reference proteome</keyword>
<evidence type="ECO:0000256" key="1">
    <source>
        <dbReference type="ARBA" id="ARBA00006611"/>
    </source>
</evidence>
<dbReference type="SUPFAM" id="SSF52540">
    <property type="entry name" value="P-loop containing nucleoside triphosphate hydrolases"/>
    <property type="match status" value="1"/>
</dbReference>
<dbReference type="PANTHER" id="PTHR30486">
    <property type="entry name" value="TWITCHING MOTILITY PROTEIN PILT"/>
    <property type="match status" value="1"/>
</dbReference>
<dbReference type="PANTHER" id="PTHR30486:SF6">
    <property type="entry name" value="TYPE IV PILUS RETRACTATION ATPASE PILT"/>
    <property type="match status" value="1"/>
</dbReference>
<dbReference type="InterPro" id="IPR027417">
    <property type="entry name" value="P-loop_NTPase"/>
</dbReference>
<accession>A0ABS5TQ57</accession>
<sequence>MSDRSHQPGQGLDDLPLFRDLGPATAGTGLRVVGTDPAAVQGPETPWAGIGLPRPGVGRPLNRRDSRRAAQATGPLRASVPNHDAGLDWALVAAFRDRASRRLTEALTASPTLTPGQQRELARKIVFDLLDDAARDDIATGSAAWRPGLQQRMAETVFDALFGLGRLQPLVDDPDVENIMITGCDRVMLEYNDGQLRPGPPVAESDDELIEFLAFLASRSEVNARSFSESQPRLHLRLDGGARLAATAWVTPRPVVVIRRHRLVDISLDDLVDRQMLSPLAAGFLAAAVRARKSIVVSGPQGAGKTTMVRALCAEIPPWERIGTFETEYELFLHELPGREGTVIAYEARPGTGERAAGGRQAGEITLDELLYDSFRFNLQRQIVGEVRGKEIIAMIKAMQSGAGSISTTHAATAVGAIRKLVTCAMEAGPHITESYAQRAVAEDIDVIVQVHLHTDPGSGDGRDQPVRTRWVSEIVAVHPGEQGPARTTVFGTESYREARALASVLPDEYRELAAYGFDLDAFAREAGS</sequence>
<dbReference type="Gene3D" id="3.40.50.300">
    <property type="entry name" value="P-loop containing nucleotide triphosphate hydrolases"/>
    <property type="match status" value="1"/>
</dbReference>
<dbReference type="CDD" id="cd01130">
    <property type="entry name" value="VirB11-like_ATPase"/>
    <property type="match status" value="1"/>
</dbReference>
<feature type="domain" description="Bacterial type II secretion system protein E" evidence="3">
    <location>
        <begin position="243"/>
        <end position="448"/>
    </location>
</feature>
<reference evidence="4 5" key="1">
    <citation type="submission" date="2021-05" db="EMBL/GenBank/DDBJ databases">
        <title>Kineosporia and Streptomyces sp. nov. two new marine actinobacteria isolated from Coral.</title>
        <authorList>
            <person name="Buangrab K."/>
            <person name="Sutthacheep M."/>
            <person name="Yeemin T."/>
            <person name="Harunari E."/>
            <person name="Igarashi Y."/>
            <person name="Kanchanasin P."/>
            <person name="Tanasupawat S."/>
            <person name="Phongsopitanun W."/>
        </authorList>
    </citation>
    <scope>NUCLEOTIDE SEQUENCE [LARGE SCALE GENOMIC DNA]</scope>
    <source>
        <strain evidence="4 5">J2-2</strain>
    </source>
</reference>
<dbReference type="EMBL" id="JAHBAY010000016">
    <property type="protein sequence ID" value="MBT0773236.1"/>
    <property type="molecule type" value="Genomic_DNA"/>
</dbReference>
<dbReference type="InterPro" id="IPR001482">
    <property type="entry name" value="T2SS/T4SS_dom"/>
</dbReference>
<evidence type="ECO:0000259" key="3">
    <source>
        <dbReference type="Pfam" id="PF00437"/>
    </source>
</evidence>
<dbReference type="Proteomes" id="UP001197247">
    <property type="component" value="Unassembled WGS sequence"/>
</dbReference>
<comment type="similarity">
    <text evidence="1">Belongs to the GSP E family.</text>
</comment>
<comment type="caution">
    <text evidence="4">The sequence shown here is derived from an EMBL/GenBank/DDBJ whole genome shotgun (WGS) entry which is preliminary data.</text>
</comment>
<proteinExistence type="inferred from homology"/>